<name>A0ABW2BCL4_9RHOB</name>
<proteinExistence type="predicted"/>
<comment type="caution">
    <text evidence="2">The sequence shown here is derived from an EMBL/GenBank/DDBJ whole genome shotgun (WGS) entry which is preliminary data.</text>
</comment>
<dbReference type="EMBL" id="JBHSWG010000005">
    <property type="protein sequence ID" value="MFC6762717.1"/>
    <property type="molecule type" value="Genomic_DNA"/>
</dbReference>
<reference evidence="2" key="1">
    <citation type="journal article" date="2014" name="Int. J. Syst. Evol. Microbiol.">
        <title>Complete genome of a new Firmicutes species belonging to the dominant human colonic microbiota ('Ruminococcus bicirculans') reveals two chromosomes and a selective capacity to utilize plant glucans.</title>
        <authorList>
            <consortium name="NISC Comparative Sequencing Program"/>
            <person name="Wegmann U."/>
            <person name="Louis P."/>
            <person name="Goesmann A."/>
            <person name="Henrissat B."/>
            <person name="Duncan S.H."/>
            <person name="Flint H.J."/>
        </authorList>
    </citation>
    <scope>NUCLEOTIDE SEQUENCE</scope>
    <source>
        <strain evidence="2">NBRC 109054</strain>
    </source>
</reference>
<organism evidence="2 3">
    <name type="scientific">Sulfitobacter porphyrae</name>
    <dbReference type="NCBI Taxonomy" id="1246864"/>
    <lineage>
        <taxon>Bacteria</taxon>
        <taxon>Pseudomonadati</taxon>
        <taxon>Pseudomonadota</taxon>
        <taxon>Alphaproteobacteria</taxon>
        <taxon>Rhodobacterales</taxon>
        <taxon>Roseobacteraceae</taxon>
        <taxon>Sulfitobacter</taxon>
    </lineage>
</organism>
<accession>A0ABW2BCL4</accession>
<evidence type="ECO:0000313" key="3">
    <source>
        <dbReference type="Proteomes" id="UP001596353"/>
    </source>
</evidence>
<dbReference type="Proteomes" id="UP001596353">
    <property type="component" value="Unassembled WGS sequence"/>
</dbReference>
<sequence length="143" mass="16403">MRAEFEAPNPVERLYRLAGFNPGPAVSLPRERETLQLAQAVGRAADIDVTDPAFDFIRSIDVFQVTARQRDGRENCNRYASVRRGTYDQDGQFRWQNSSISALPPAFRGAERYGQNCPDIWVRAVFVDWEDFEGTYGFEQVNY</sequence>
<reference evidence="3" key="2">
    <citation type="journal article" date="2019" name="Int. J. Syst. Evol. Microbiol.">
        <title>The Global Catalogue of Microorganisms (GCM) 10K type strain sequencing project: providing services to taxonomists for standard genome sequencing and annotation.</title>
        <authorList>
            <consortium name="The Broad Institute Genomics Platform"/>
            <consortium name="The Broad Institute Genome Sequencing Center for Infectious Disease"/>
            <person name="Wu L."/>
            <person name="Ma J."/>
        </authorList>
    </citation>
    <scope>NUCLEOTIDE SEQUENCE [LARGE SCALE GENOMIC DNA]</scope>
    <source>
        <strain evidence="3">CCUG 66188</strain>
    </source>
</reference>
<evidence type="ECO:0000313" key="2">
    <source>
        <dbReference type="EMBL" id="MFC6763480.1"/>
    </source>
</evidence>
<dbReference type="EMBL" id="JBHSWG010000011">
    <property type="protein sequence ID" value="MFC6763480.1"/>
    <property type="molecule type" value="Genomic_DNA"/>
</dbReference>
<reference evidence="2" key="3">
    <citation type="submission" date="2024-09" db="EMBL/GenBank/DDBJ databases">
        <authorList>
            <person name="Sun Q."/>
            <person name="Mori K."/>
        </authorList>
    </citation>
    <scope>NUCLEOTIDE SEQUENCE</scope>
    <source>
        <strain evidence="2">NBRC 109054</strain>
    </source>
</reference>
<protein>
    <submittedName>
        <fullName evidence="2">Uncharacterized protein</fullName>
    </submittedName>
</protein>
<gene>
    <name evidence="1" type="ORF">ACFQFQ_29100</name>
    <name evidence="2" type="ORF">ACFQFQ_33775</name>
</gene>
<evidence type="ECO:0000313" key="1">
    <source>
        <dbReference type="EMBL" id="MFC6762717.1"/>
    </source>
</evidence>
<keyword evidence="3" id="KW-1185">Reference proteome</keyword>